<evidence type="ECO:0000256" key="2">
    <source>
        <dbReference type="ARBA" id="ARBA00022679"/>
    </source>
</evidence>
<feature type="site" description="Interaction with tRNA" evidence="9">
    <location>
        <position position="349"/>
    </location>
</feature>
<dbReference type="CDD" id="cd01998">
    <property type="entry name" value="MnmA_TRMU-like"/>
    <property type="match status" value="1"/>
</dbReference>
<dbReference type="STRING" id="1414854.GQ61_07975"/>
<comment type="function">
    <text evidence="9">Catalyzes the 2-thiolation of uridine at the wobble position (U34) of tRNA, leading to the formation of s(2)U34.</text>
</comment>
<dbReference type="GO" id="GO:0005737">
    <property type="term" value="C:cytoplasm"/>
    <property type="evidence" value="ECO:0007669"/>
    <property type="project" value="UniProtKB-SubCell"/>
</dbReference>
<dbReference type="RefSeq" id="WP_085784778.1">
    <property type="nucleotide sequence ID" value="NZ_CP008743.1"/>
</dbReference>
<dbReference type="HAMAP" id="MF_00144">
    <property type="entry name" value="tRNA_thiouridyl_MnmA"/>
    <property type="match status" value="1"/>
</dbReference>
<dbReference type="Gene3D" id="3.40.50.620">
    <property type="entry name" value="HUPs"/>
    <property type="match status" value="1"/>
</dbReference>
<evidence type="ECO:0000256" key="5">
    <source>
        <dbReference type="ARBA" id="ARBA00022840"/>
    </source>
</evidence>
<evidence type="ECO:0000259" key="10">
    <source>
        <dbReference type="Pfam" id="PF20258"/>
    </source>
</evidence>
<dbReference type="Gene3D" id="2.30.30.280">
    <property type="entry name" value="Adenine nucleotide alpha hydrolases-like domains"/>
    <property type="match status" value="1"/>
</dbReference>
<dbReference type="InterPro" id="IPR023382">
    <property type="entry name" value="MnmA-like_central_sf"/>
</dbReference>
<keyword evidence="5 9" id="KW-0067">ATP-binding</keyword>
<feature type="domain" description="tRNA-specific 2-thiouridylase MnmA-like central" evidence="11">
    <location>
        <begin position="229"/>
        <end position="281"/>
    </location>
</feature>
<gene>
    <name evidence="9" type="primary">mnmA</name>
    <name evidence="12" type="ORF">GQ61_07975</name>
</gene>
<dbReference type="GO" id="GO:0103016">
    <property type="term" value="F:tRNA-uridine 2-sulfurtransferase activity"/>
    <property type="evidence" value="ECO:0007669"/>
    <property type="project" value="UniProtKB-EC"/>
</dbReference>
<dbReference type="Proteomes" id="UP000237351">
    <property type="component" value="Chromosome"/>
</dbReference>
<evidence type="ECO:0000256" key="4">
    <source>
        <dbReference type="ARBA" id="ARBA00022741"/>
    </source>
</evidence>
<proteinExistence type="inferred from homology"/>
<dbReference type="InterPro" id="IPR004506">
    <property type="entry name" value="MnmA-like"/>
</dbReference>
<dbReference type="GO" id="GO:0005524">
    <property type="term" value="F:ATP binding"/>
    <property type="evidence" value="ECO:0007669"/>
    <property type="project" value="UniProtKB-KW"/>
</dbReference>
<dbReference type="PANTHER" id="PTHR11933:SF5">
    <property type="entry name" value="MITOCHONDRIAL TRNA-SPECIFIC 2-THIOURIDYLASE 1"/>
    <property type="match status" value="1"/>
</dbReference>
<feature type="active site" description="Nucleophile" evidence="9">
    <location>
        <position position="113"/>
    </location>
</feature>
<keyword evidence="13" id="KW-1185">Reference proteome</keyword>
<keyword evidence="4 9" id="KW-0547">Nucleotide-binding</keyword>
<evidence type="ECO:0000256" key="9">
    <source>
        <dbReference type="HAMAP-Rule" id="MF_00144"/>
    </source>
</evidence>
<sequence length="373" mass="41406">MTDILHLNRDPKDTRIIVAMSGGVDSSVAAALLVEAGYDVVGLTMQLYDHGETIQRKKACCAGLDIYDARTVAEKLGIPHYVLDYESRFKESVINEFVDSYLMGETPVPCVRCNQTVKFQDMYTMARDLGGHALVTGHYVQWQLGKAGPEMYRAVDPTKDQSYFLFATTPDQLSYIRFPLGGLSKTETRDHARRFNLRIAEKPDSQDICFVPDGNYARIVERLRPGALESGDIVSMNGEVLGKHTGIINYTVGQRKGLGISHSEPLYVVRLDPEKHQVIVGPKEALACKGVVLKDLNWLGESVSPNEAIAMTVKFRSSQEPFPATLIFKDKGYAEVIFKQPEYGVAPGQACVFYDDNRLLGGGWIVQPLSSFE</sequence>
<dbReference type="InterPro" id="IPR046884">
    <property type="entry name" value="MnmA-like_central"/>
</dbReference>
<dbReference type="GO" id="GO:0002143">
    <property type="term" value="P:tRNA wobble position uridine thiolation"/>
    <property type="evidence" value="ECO:0007669"/>
    <property type="project" value="TreeGrafter"/>
</dbReference>
<dbReference type="FunFam" id="3.40.50.620:FF:000115">
    <property type="entry name" value="tRNA-specific 2-thiouridylase MnmA"/>
    <property type="match status" value="1"/>
</dbReference>
<comment type="caution">
    <text evidence="9">Lacks conserved residue(s) required for the propagation of feature annotation.</text>
</comment>
<comment type="subcellular location">
    <subcellularLocation>
        <location evidence="9">Cytoplasm</location>
    </subcellularLocation>
</comment>
<evidence type="ECO:0000256" key="7">
    <source>
        <dbReference type="ARBA" id="ARBA00023157"/>
    </source>
</evidence>
<dbReference type="Gene3D" id="2.40.30.10">
    <property type="entry name" value="Translation factors"/>
    <property type="match status" value="1"/>
</dbReference>
<comment type="similarity">
    <text evidence="9">Belongs to the MnmA/TRMU family.</text>
</comment>
<dbReference type="NCBIfam" id="TIGR00420">
    <property type="entry name" value="trmU"/>
    <property type="match status" value="1"/>
</dbReference>
<evidence type="ECO:0000256" key="8">
    <source>
        <dbReference type="ARBA" id="ARBA00051542"/>
    </source>
</evidence>
<feature type="region of interest" description="Interaction with tRNA" evidence="9">
    <location>
        <begin position="159"/>
        <end position="161"/>
    </location>
</feature>
<dbReference type="KEGG" id="naf:GQ61_07975"/>
<feature type="active site" description="Cysteine persulfide intermediate" evidence="9">
    <location>
        <position position="209"/>
    </location>
</feature>
<evidence type="ECO:0000259" key="11">
    <source>
        <dbReference type="Pfam" id="PF20259"/>
    </source>
</evidence>
<reference evidence="12 13" key="1">
    <citation type="submission" date="2014-06" db="EMBL/GenBank/DDBJ databases">
        <title>The genome of the endonuclear symbiont Nucleicultrix amoebiphila.</title>
        <authorList>
            <person name="Schulz F."/>
            <person name="Horn M."/>
        </authorList>
    </citation>
    <scope>NUCLEOTIDE SEQUENCE [LARGE SCALE GENOMIC DNA]</scope>
    <source>
        <strain evidence="12 13">FS5</strain>
    </source>
</reference>
<keyword evidence="6 9" id="KW-0694">RNA-binding</keyword>
<dbReference type="Pfam" id="PF03054">
    <property type="entry name" value="tRNA_Me_trans"/>
    <property type="match status" value="1"/>
</dbReference>
<feature type="binding site" evidence="9">
    <location>
        <begin position="19"/>
        <end position="26"/>
    </location>
    <ligand>
        <name>ATP</name>
        <dbReference type="ChEBI" id="CHEBI:30616"/>
    </ligand>
</feature>
<evidence type="ECO:0000256" key="1">
    <source>
        <dbReference type="ARBA" id="ARBA00022555"/>
    </source>
</evidence>
<organism evidence="12 13">
    <name type="scientific">Candidatus Nucleicultrix amoebiphila FS5</name>
    <dbReference type="NCBI Taxonomy" id="1414854"/>
    <lineage>
        <taxon>Bacteria</taxon>
        <taxon>Pseudomonadati</taxon>
        <taxon>Pseudomonadota</taxon>
        <taxon>Alphaproteobacteria</taxon>
        <taxon>Holosporales</taxon>
        <taxon>Candidatus Nucleicultricaceae</taxon>
        <taxon>Candidatus Nucleicultrix</taxon>
    </lineage>
</organism>
<dbReference type="EMBL" id="CP008743">
    <property type="protein sequence ID" value="ARN85233.1"/>
    <property type="molecule type" value="Genomic_DNA"/>
</dbReference>
<protein>
    <recommendedName>
        <fullName evidence="9">tRNA-specific 2-thiouridylase MnmA</fullName>
        <ecNumber evidence="9">2.8.1.13</ecNumber>
    </recommendedName>
</protein>
<feature type="site" description="Interaction with tRNA" evidence="9">
    <location>
        <position position="138"/>
    </location>
</feature>
<dbReference type="NCBIfam" id="NF001138">
    <property type="entry name" value="PRK00143.1"/>
    <property type="match status" value="1"/>
</dbReference>
<dbReference type="AlphaFoldDB" id="A0A1W6N5X0"/>
<dbReference type="EC" id="2.8.1.13" evidence="9"/>
<accession>A0A1W6N5X0</accession>
<dbReference type="InterPro" id="IPR014729">
    <property type="entry name" value="Rossmann-like_a/b/a_fold"/>
</dbReference>
<feature type="binding site" evidence="9">
    <location>
        <position position="137"/>
    </location>
    <ligand>
        <name>ATP</name>
        <dbReference type="ChEBI" id="CHEBI:30616"/>
    </ligand>
</feature>
<keyword evidence="2 9" id="KW-0808">Transferase</keyword>
<dbReference type="SUPFAM" id="SSF52402">
    <property type="entry name" value="Adenine nucleotide alpha hydrolases-like"/>
    <property type="match status" value="1"/>
</dbReference>
<name>A0A1W6N5X0_9PROT</name>
<evidence type="ECO:0000313" key="12">
    <source>
        <dbReference type="EMBL" id="ARN85233.1"/>
    </source>
</evidence>
<keyword evidence="3 9" id="KW-0819">tRNA processing</keyword>
<evidence type="ECO:0000313" key="13">
    <source>
        <dbReference type="Proteomes" id="UP000237351"/>
    </source>
</evidence>
<feature type="binding site" evidence="9">
    <location>
        <position position="45"/>
    </location>
    <ligand>
        <name>ATP</name>
        <dbReference type="ChEBI" id="CHEBI:30616"/>
    </ligand>
</feature>
<keyword evidence="7" id="KW-1015">Disulfide bond</keyword>
<evidence type="ECO:0000256" key="6">
    <source>
        <dbReference type="ARBA" id="ARBA00022884"/>
    </source>
</evidence>
<dbReference type="InterPro" id="IPR046885">
    <property type="entry name" value="MnmA-like_C"/>
</dbReference>
<dbReference type="FunFam" id="2.30.30.280:FF:000001">
    <property type="entry name" value="tRNA-specific 2-thiouridylase MnmA"/>
    <property type="match status" value="1"/>
</dbReference>
<evidence type="ECO:0000256" key="3">
    <source>
        <dbReference type="ARBA" id="ARBA00022694"/>
    </source>
</evidence>
<dbReference type="GO" id="GO:0000049">
    <property type="term" value="F:tRNA binding"/>
    <property type="evidence" value="ECO:0007669"/>
    <property type="project" value="UniProtKB-KW"/>
</dbReference>
<dbReference type="OrthoDB" id="9800696at2"/>
<comment type="catalytic activity">
    <reaction evidence="8 9">
        <text>S-sulfanyl-L-cysteinyl-[protein] + uridine(34) in tRNA + AH2 + ATP = 2-thiouridine(34) in tRNA + L-cysteinyl-[protein] + A + AMP + diphosphate + H(+)</text>
        <dbReference type="Rhea" id="RHEA:47032"/>
        <dbReference type="Rhea" id="RHEA-COMP:10131"/>
        <dbReference type="Rhea" id="RHEA-COMP:11726"/>
        <dbReference type="Rhea" id="RHEA-COMP:11727"/>
        <dbReference type="Rhea" id="RHEA-COMP:11728"/>
        <dbReference type="ChEBI" id="CHEBI:13193"/>
        <dbReference type="ChEBI" id="CHEBI:15378"/>
        <dbReference type="ChEBI" id="CHEBI:17499"/>
        <dbReference type="ChEBI" id="CHEBI:29950"/>
        <dbReference type="ChEBI" id="CHEBI:30616"/>
        <dbReference type="ChEBI" id="CHEBI:33019"/>
        <dbReference type="ChEBI" id="CHEBI:61963"/>
        <dbReference type="ChEBI" id="CHEBI:65315"/>
        <dbReference type="ChEBI" id="CHEBI:87170"/>
        <dbReference type="ChEBI" id="CHEBI:456215"/>
        <dbReference type="EC" id="2.8.1.13"/>
    </reaction>
</comment>
<dbReference type="PANTHER" id="PTHR11933">
    <property type="entry name" value="TRNA 5-METHYLAMINOMETHYL-2-THIOURIDYLATE -METHYLTRANSFERASE"/>
    <property type="match status" value="1"/>
</dbReference>
<dbReference type="Pfam" id="PF20259">
    <property type="entry name" value="tRNA_Me_trans_M"/>
    <property type="match status" value="1"/>
</dbReference>
<keyword evidence="1 9" id="KW-0820">tRNA-binding</keyword>
<feature type="domain" description="tRNA-specific 2-thiouridylase MnmA-like C-terminal" evidence="10">
    <location>
        <begin position="290"/>
        <end position="365"/>
    </location>
</feature>
<dbReference type="Pfam" id="PF20258">
    <property type="entry name" value="tRNA_Me_trans_C"/>
    <property type="match status" value="1"/>
</dbReference>
<keyword evidence="9" id="KW-0963">Cytoplasm</keyword>